<proteinExistence type="predicted"/>
<comment type="caution">
    <text evidence="1">The sequence shown here is derived from an EMBL/GenBank/DDBJ whole genome shotgun (WGS) entry which is preliminary data.</text>
</comment>
<accession>A0A6A4RQ27</accession>
<dbReference type="AlphaFoldDB" id="A0A6A4RQ27"/>
<dbReference type="Proteomes" id="UP000438429">
    <property type="component" value="Unassembled WGS sequence"/>
</dbReference>
<gene>
    <name evidence="1" type="ORF">F2P81_025340</name>
</gene>
<reference evidence="1 2" key="1">
    <citation type="submission" date="2019-06" db="EMBL/GenBank/DDBJ databases">
        <title>Draft genomes of female and male turbot (Scophthalmus maximus).</title>
        <authorList>
            <person name="Xu H."/>
            <person name="Xu X.-W."/>
            <person name="Shao C."/>
            <person name="Chen S."/>
        </authorList>
    </citation>
    <scope>NUCLEOTIDE SEQUENCE [LARGE SCALE GENOMIC DNA]</scope>
    <source>
        <strain evidence="1">Ysfricsl-2016a</strain>
        <tissue evidence="1">Blood</tissue>
    </source>
</reference>
<sequence length="144" mass="16874">MTNDLRWNHIDRVQLPSHRCLLLLLHTQCNFSSGPRFHADGVREPSRTTRPPAAFESDEVIYIHGCCLFESTQRGECEVPAAERRNHRRRFLRSDRGERLFREEDKSSSFLEPQLQNCTTSRMTYVNFKNNCFSKVSIAVDWGR</sequence>
<evidence type="ECO:0000313" key="2">
    <source>
        <dbReference type="Proteomes" id="UP000438429"/>
    </source>
</evidence>
<dbReference type="EMBL" id="VEVO01000029">
    <property type="protein sequence ID" value="KAF0022389.1"/>
    <property type="molecule type" value="Genomic_DNA"/>
</dbReference>
<evidence type="ECO:0000313" key="1">
    <source>
        <dbReference type="EMBL" id="KAF0022389.1"/>
    </source>
</evidence>
<organism evidence="1 2">
    <name type="scientific">Scophthalmus maximus</name>
    <name type="common">Turbot</name>
    <name type="synonym">Psetta maxima</name>
    <dbReference type="NCBI Taxonomy" id="52904"/>
    <lineage>
        <taxon>Eukaryota</taxon>
        <taxon>Metazoa</taxon>
        <taxon>Chordata</taxon>
        <taxon>Craniata</taxon>
        <taxon>Vertebrata</taxon>
        <taxon>Euteleostomi</taxon>
        <taxon>Actinopterygii</taxon>
        <taxon>Neopterygii</taxon>
        <taxon>Teleostei</taxon>
        <taxon>Neoteleostei</taxon>
        <taxon>Acanthomorphata</taxon>
        <taxon>Carangaria</taxon>
        <taxon>Pleuronectiformes</taxon>
        <taxon>Pleuronectoidei</taxon>
        <taxon>Scophthalmidae</taxon>
        <taxon>Scophthalmus</taxon>
    </lineage>
</organism>
<protein>
    <submittedName>
        <fullName evidence="1">Uncharacterized protein</fullName>
    </submittedName>
</protein>
<name>A0A6A4RQ27_SCOMX</name>